<evidence type="ECO:0000256" key="1">
    <source>
        <dbReference type="SAM" id="Phobius"/>
    </source>
</evidence>
<dbReference type="PANTHER" id="PTHR11161">
    <property type="entry name" value="O-ACYLTRANSFERASE"/>
    <property type="match status" value="1"/>
</dbReference>
<dbReference type="RefSeq" id="XP_052751686.1">
    <property type="nucleotide sequence ID" value="XM_052895726.1"/>
</dbReference>
<evidence type="ECO:0000256" key="2">
    <source>
        <dbReference type="SAM" id="SignalP"/>
    </source>
</evidence>
<feature type="transmembrane region" description="Helical" evidence="1">
    <location>
        <begin position="319"/>
        <end position="337"/>
    </location>
</feature>
<evidence type="ECO:0000259" key="3">
    <source>
        <dbReference type="Pfam" id="PF01757"/>
    </source>
</evidence>
<sequence>MTAVRIMARALTTAALAALLCVCAAEDVLYEISDDLYYQMPPLFHLDDYKQCLGTHGVYCLGSFELSAEPQHQLFQIMQRYSANWVDNFNHTRLHRGLCVSRRCPRDTSALYQRAHNDSHHTESLDTWFESCVNASTMSAYNLSARLYQLEYCRRGAGGADPPLTYNERAFAGALAAVLALAAISTVLDATLSDDTKKGAPWAVAWSAAACWRALGAAAAARRGSALAAMDGLRVLGMMCFIIEHVCWLNSLSYLVDTRRFERDRLADDVVLMTNGTLVVQVFFVMSSFLLAHKLLEQRRREQHVPKIATFVRTMFNRIIRMSPSYFFVVWFAASWWQRTGDGPMWEPLVGTESAICRHKWWTQLLYLNNVIYPDEKCLIQTWYLAADMQLYALSLVLTLALWRLRLGAVYVLGALMLLSVATNFTLAYLWRLVPTFILHRPESVRVVYRGEASFNVLYQSPLGNLPGALAGLLLAHLHHALLQRGVPLNDYKVFRWASVAATPLAALWVGASPRLLRGRPPPRAAAAALAAVERPVFVLLVVLAMLGAINGVRSPVRSVLAWRGWATCAQLSFGVLMLHMIINKSLVAARLAPTQLDRLTAILEWFGVAFVSYLAALLLALLVELPTQRLHRALSQPPPPAPAAHKKDAAQ</sequence>
<feature type="signal peptide" evidence="2">
    <location>
        <begin position="1"/>
        <end position="25"/>
    </location>
</feature>
<dbReference type="PANTHER" id="PTHR11161:SF22">
    <property type="entry name" value="ACYLTRANSFERASE 3 DOMAIN-CONTAINING PROTEIN-RELATED"/>
    <property type="match status" value="1"/>
</dbReference>
<dbReference type="InterPro" id="IPR002656">
    <property type="entry name" value="Acyl_transf_3_dom"/>
</dbReference>
<dbReference type="InterPro" id="IPR052728">
    <property type="entry name" value="O2_lipid_transport_reg"/>
</dbReference>
<keyword evidence="1" id="KW-0812">Transmembrane</keyword>
<feature type="domain" description="Acyltransferase 3" evidence="3">
    <location>
        <begin position="228"/>
        <end position="621"/>
    </location>
</feature>
<evidence type="ECO:0000313" key="4">
    <source>
        <dbReference type="Proteomes" id="UP001652740"/>
    </source>
</evidence>
<keyword evidence="2" id="KW-0732">Signal</keyword>
<keyword evidence="1" id="KW-1133">Transmembrane helix</keyword>
<dbReference type="Proteomes" id="UP001652740">
    <property type="component" value="Unplaced"/>
</dbReference>
<gene>
    <name evidence="5" type="primary">LOC113515902</name>
</gene>
<proteinExistence type="predicted"/>
<feature type="transmembrane region" description="Helical" evidence="1">
    <location>
        <begin position="232"/>
        <end position="251"/>
    </location>
</feature>
<feature type="transmembrane region" description="Helical" evidence="1">
    <location>
        <begin position="271"/>
        <end position="292"/>
    </location>
</feature>
<protein>
    <submittedName>
        <fullName evidence="5">Nose resistant to fluoxetine protein 6-like</fullName>
    </submittedName>
</protein>
<feature type="transmembrane region" description="Helical" evidence="1">
    <location>
        <begin position="494"/>
        <end position="512"/>
    </location>
</feature>
<feature type="transmembrane region" description="Helical" evidence="1">
    <location>
        <begin position="524"/>
        <end position="549"/>
    </location>
</feature>
<evidence type="ECO:0000313" key="5">
    <source>
        <dbReference type="RefSeq" id="XP_052751686.1"/>
    </source>
</evidence>
<keyword evidence="4" id="KW-1185">Reference proteome</keyword>
<name>A0ABM3MJX1_GALME</name>
<feature type="transmembrane region" description="Helical" evidence="1">
    <location>
        <begin position="603"/>
        <end position="624"/>
    </location>
</feature>
<dbReference type="Pfam" id="PF01757">
    <property type="entry name" value="Acyl_transf_3"/>
    <property type="match status" value="1"/>
</dbReference>
<organism evidence="4 5">
    <name type="scientific">Galleria mellonella</name>
    <name type="common">Greater wax moth</name>
    <dbReference type="NCBI Taxonomy" id="7137"/>
    <lineage>
        <taxon>Eukaryota</taxon>
        <taxon>Metazoa</taxon>
        <taxon>Ecdysozoa</taxon>
        <taxon>Arthropoda</taxon>
        <taxon>Hexapoda</taxon>
        <taxon>Insecta</taxon>
        <taxon>Pterygota</taxon>
        <taxon>Neoptera</taxon>
        <taxon>Endopterygota</taxon>
        <taxon>Lepidoptera</taxon>
        <taxon>Glossata</taxon>
        <taxon>Ditrysia</taxon>
        <taxon>Pyraloidea</taxon>
        <taxon>Pyralidae</taxon>
        <taxon>Galleriinae</taxon>
        <taxon>Galleria</taxon>
    </lineage>
</organism>
<feature type="transmembrane region" description="Helical" evidence="1">
    <location>
        <begin position="561"/>
        <end position="583"/>
    </location>
</feature>
<reference evidence="5" key="1">
    <citation type="submission" date="2025-08" db="UniProtKB">
        <authorList>
            <consortium name="RefSeq"/>
        </authorList>
    </citation>
    <scope>IDENTIFICATION</scope>
    <source>
        <tissue evidence="5">Whole larvae</tissue>
    </source>
</reference>
<feature type="transmembrane region" description="Helical" evidence="1">
    <location>
        <begin position="383"/>
        <end position="403"/>
    </location>
</feature>
<keyword evidence="1" id="KW-0472">Membrane</keyword>
<feature type="transmembrane region" description="Helical" evidence="1">
    <location>
        <begin position="170"/>
        <end position="188"/>
    </location>
</feature>
<feature type="transmembrane region" description="Helical" evidence="1">
    <location>
        <begin position="410"/>
        <end position="431"/>
    </location>
</feature>
<dbReference type="GeneID" id="113515902"/>
<feature type="transmembrane region" description="Helical" evidence="1">
    <location>
        <begin position="463"/>
        <end position="482"/>
    </location>
</feature>
<accession>A0ABM3MJX1</accession>
<feature type="chain" id="PRO_5046803692" evidence="2">
    <location>
        <begin position="26"/>
        <end position="652"/>
    </location>
</feature>